<dbReference type="GO" id="GO:0051082">
    <property type="term" value="F:unfolded protein binding"/>
    <property type="evidence" value="ECO:0007669"/>
    <property type="project" value="UniProtKB-UniRule"/>
</dbReference>
<reference evidence="7 8" key="1">
    <citation type="submission" date="2018-10" db="EMBL/GenBank/DDBJ databases">
        <title>Genomic Encyclopedia of Archaeal and Bacterial Type Strains, Phase II (KMG-II): from individual species to whole genera.</title>
        <authorList>
            <person name="Goeker M."/>
        </authorList>
    </citation>
    <scope>NUCLEOTIDE SEQUENCE [LARGE SCALE GENOMIC DNA]</scope>
    <source>
        <strain evidence="7 8">DSM 18602</strain>
    </source>
</reference>
<comment type="function">
    <text evidence="5">Involved in urease metallocenter assembly. Binds nickel. Probably functions as a nickel donor during metallocenter assembly.</text>
</comment>
<dbReference type="Gene3D" id="2.60.260.20">
    <property type="entry name" value="Urease metallochaperone UreE, N-terminal domain"/>
    <property type="match status" value="1"/>
</dbReference>
<organism evidence="7 8">
    <name type="scientific">Mucilaginibacter gracilis</name>
    <dbReference type="NCBI Taxonomy" id="423350"/>
    <lineage>
        <taxon>Bacteria</taxon>
        <taxon>Pseudomonadati</taxon>
        <taxon>Bacteroidota</taxon>
        <taxon>Sphingobacteriia</taxon>
        <taxon>Sphingobacteriales</taxon>
        <taxon>Sphingobacteriaceae</taxon>
        <taxon>Mucilaginibacter</taxon>
    </lineage>
</organism>
<feature type="domain" description="UreE urease accessory N-terminal" evidence="6">
    <location>
        <begin position="6"/>
        <end position="70"/>
    </location>
</feature>
<evidence type="ECO:0000256" key="4">
    <source>
        <dbReference type="ARBA" id="ARBA00023186"/>
    </source>
</evidence>
<dbReference type="PIRSF" id="PIRSF036402">
    <property type="entry name" value="Ureas_acces_UreE"/>
    <property type="match status" value="1"/>
</dbReference>
<name>A0A495J3M8_9SPHI</name>
<dbReference type="Pfam" id="PF02814">
    <property type="entry name" value="UreE_N"/>
    <property type="match status" value="1"/>
</dbReference>
<keyword evidence="4 5" id="KW-0143">Chaperone</keyword>
<evidence type="ECO:0000256" key="1">
    <source>
        <dbReference type="ARBA" id="ARBA00004496"/>
    </source>
</evidence>
<gene>
    <name evidence="5" type="primary">ureE</name>
    <name evidence="7" type="ORF">BDD43_3642</name>
</gene>
<dbReference type="GO" id="GO:0065003">
    <property type="term" value="P:protein-containing complex assembly"/>
    <property type="evidence" value="ECO:0007669"/>
    <property type="project" value="InterPro"/>
</dbReference>
<dbReference type="AlphaFoldDB" id="A0A495J3M8"/>
<dbReference type="CDD" id="cd00571">
    <property type="entry name" value="UreE"/>
    <property type="match status" value="1"/>
</dbReference>
<keyword evidence="8" id="KW-1185">Reference proteome</keyword>
<evidence type="ECO:0000313" key="7">
    <source>
        <dbReference type="EMBL" id="RKR83433.1"/>
    </source>
</evidence>
<dbReference type="InterPro" id="IPR007864">
    <property type="entry name" value="UreE_C_dom"/>
</dbReference>
<dbReference type="EMBL" id="RBKU01000001">
    <property type="protein sequence ID" value="RKR83433.1"/>
    <property type="molecule type" value="Genomic_DNA"/>
</dbReference>
<dbReference type="InterPro" id="IPR012406">
    <property type="entry name" value="UreE"/>
</dbReference>
<dbReference type="RefSeq" id="WP_121198929.1">
    <property type="nucleotide sequence ID" value="NZ_RBKU01000001.1"/>
</dbReference>
<dbReference type="GO" id="GO:0016151">
    <property type="term" value="F:nickel cation binding"/>
    <property type="evidence" value="ECO:0007669"/>
    <property type="project" value="UniProtKB-UniRule"/>
</dbReference>
<evidence type="ECO:0000256" key="2">
    <source>
        <dbReference type="ARBA" id="ARBA00022490"/>
    </source>
</evidence>
<sequence>MLVKEKLGNINTIPAGNQTIDWLDLQWYETNKRIMHKRSTAGVEVVMKFMNEGQNLTQGDILYQDSETIIAINIPACETLVIKPKNMFEMASICYEIGNKHLPLFYQDEEVLVAFDAPLYRLISSSGYEVEQGERKLINPLRTSVSAHAHSSGNSETLFSKIMRLTNQSE</sequence>
<dbReference type="SUPFAM" id="SSF69287">
    <property type="entry name" value="Urease metallochaperone UreE, N-terminal domain"/>
    <property type="match status" value="1"/>
</dbReference>
<dbReference type="Gene3D" id="3.30.70.790">
    <property type="entry name" value="UreE, C-terminal domain"/>
    <property type="match status" value="1"/>
</dbReference>
<dbReference type="NCBIfam" id="NF009754">
    <property type="entry name" value="PRK13261.1-6"/>
    <property type="match status" value="1"/>
</dbReference>
<keyword evidence="2 5" id="KW-0963">Cytoplasm</keyword>
<dbReference type="Pfam" id="PF05194">
    <property type="entry name" value="UreE_C"/>
    <property type="match status" value="1"/>
</dbReference>
<proteinExistence type="inferred from homology"/>
<evidence type="ECO:0000259" key="6">
    <source>
        <dbReference type="SMART" id="SM00988"/>
    </source>
</evidence>
<dbReference type="InterPro" id="IPR036118">
    <property type="entry name" value="UreE_N_sf"/>
</dbReference>
<protein>
    <recommendedName>
        <fullName evidence="5">Urease accessory protein UreE</fullName>
    </recommendedName>
</protein>
<evidence type="ECO:0000256" key="3">
    <source>
        <dbReference type="ARBA" id="ARBA00022596"/>
    </source>
</evidence>
<comment type="similarity">
    <text evidence="5">Belongs to the UreE family.</text>
</comment>
<comment type="caution">
    <text evidence="7">The sequence shown here is derived from an EMBL/GenBank/DDBJ whole genome shotgun (WGS) entry which is preliminary data.</text>
</comment>
<dbReference type="OrthoDB" id="9810882at2"/>
<dbReference type="Proteomes" id="UP000268007">
    <property type="component" value="Unassembled WGS sequence"/>
</dbReference>
<dbReference type="GO" id="GO:0005737">
    <property type="term" value="C:cytoplasm"/>
    <property type="evidence" value="ECO:0007669"/>
    <property type="project" value="UniProtKB-SubCell"/>
</dbReference>
<evidence type="ECO:0000256" key="5">
    <source>
        <dbReference type="HAMAP-Rule" id="MF_00822"/>
    </source>
</evidence>
<keyword evidence="3 5" id="KW-0533">Nickel</keyword>
<accession>A0A495J3M8</accession>
<dbReference type="SMART" id="SM00988">
    <property type="entry name" value="UreE_N"/>
    <property type="match status" value="1"/>
</dbReference>
<dbReference type="GO" id="GO:0019627">
    <property type="term" value="P:urea metabolic process"/>
    <property type="evidence" value="ECO:0007669"/>
    <property type="project" value="InterPro"/>
</dbReference>
<comment type="subcellular location">
    <subcellularLocation>
        <location evidence="1 5">Cytoplasm</location>
    </subcellularLocation>
</comment>
<evidence type="ECO:0000313" key="8">
    <source>
        <dbReference type="Proteomes" id="UP000268007"/>
    </source>
</evidence>
<dbReference type="InterPro" id="IPR004029">
    <property type="entry name" value="UreE_N"/>
</dbReference>
<dbReference type="GO" id="GO:0006457">
    <property type="term" value="P:protein folding"/>
    <property type="evidence" value="ECO:0007669"/>
    <property type="project" value="InterPro"/>
</dbReference>
<dbReference type="SUPFAM" id="SSF69737">
    <property type="entry name" value="Urease metallochaperone UreE, C-terminal domain"/>
    <property type="match status" value="1"/>
</dbReference>
<dbReference type="HAMAP" id="MF_00822">
    <property type="entry name" value="UreE"/>
    <property type="match status" value="1"/>
</dbReference>